<proteinExistence type="predicted"/>
<accession>A0A0F9BG92</accession>
<reference evidence="1" key="1">
    <citation type="journal article" date="2015" name="Nature">
        <title>Complex archaea that bridge the gap between prokaryotes and eukaryotes.</title>
        <authorList>
            <person name="Spang A."/>
            <person name="Saw J.H."/>
            <person name="Jorgensen S.L."/>
            <person name="Zaremba-Niedzwiedzka K."/>
            <person name="Martijn J."/>
            <person name="Lind A.E."/>
            <person name="van Eijk R."/>
            <person name="Schleper C."/>
            <person name="Guy L."/>
            <person name="Ettema T.J."/>
        </authorList>
    </citation>
    <scope>NUCLEOTIDE SEQUENCE</scope>
</reference>
<evidence type="ECO:0000313" key="1">
    <source>
        <dbReference type="EMBL" id="KKK89644.1"/>
    </source>
</evidence>
<dbReference type="AlphaFoldDB" id="A0A0F9BG92"/>
<name>A0A0F9BG92_9ZZZZ</name>
<sequence>PLAHAEKLEKLIAVFDSDAEVNELKKSVINIDCALRVFLGALAEISREEVLSFTTTKIVDTLRSKNMAGKIVESANNTLGIFDTVIFGDIDKGGIEKAVNEVQQLLEETKKRGYY</sequence>
<dbReference type="EMBL" id="LAZR01049439">
    <property type="protein sequence ID" value="KKK89644.1"/>
    <property type="molecule type" value="Genomic_DNA"/>
</dbReference>
<gene>
    <name evidence="1" type="ORF">LCGC14_2731040</name>
</gene>
<feature type="non-terminal residue" evidence="1">
    <location>
        <position position="1"/>
    </location>
</feature>
<protein>
    <submittedName>
        <fullName evidence="1">Uncharacterized protein</fullName>
    </submittedName>
</protein>
<organism evidence="1">
    <name type="scientific">marine sediment metagenome</name>
    <dbReference type="NCBI Taxonomy" id="412755"/>
    <lineage>
        <taxon>unclassified sequences</taxon>
        <taxon>metagenomes</taxon>
        <taxon>ecological metagenomes</taxon>
    </lineage>
</organism>
<comment type="caution">
    <text evidence="1">The sequence shown here is derived from an EMBL/GenBank/DDBJ whole genome shotgun (WGS) entry which is preliminary data.</text>
</comment>